<dbReference type="Gene3D" id="3.30.450.40">
    <property type="match status" value="1"/>
</dbReference>
<dbReference type="Gene3D" id="3.30.565.10">
    <property type="entry name" value="Histidine kinase-like ATPase, C-terminal domain"/>
    <property type="match status" value="1"/>
</dbReference>
<evidence type="ECO:0000256" key="3">
    <source>
        <dbReference type="ARBA" id="ARBA00022553"/>
    </source>
</evidence>
<evidence type="ECO:0000256" key="1">
    <source>
        <dbReference type="ARBA" id="ARBA00000085"/>
    </source>
</evidence>
<dbReference type="InterPro" id="IPR029016">
    <property type="entry name" value="GAF-like_dom_sf"/>
</dbReference>
<dbReference type="InterPro" id="IPR050980">
    <property type="entry name" value="2C_sensor_his_kinase"/>
</dbReference>
<dbReference type="InterPro" id="IPR003661">
    <property type="entry name" value="HisK_dim/P_dom"/>
</dbReference>
<dbReference type="EMBL" id="SNVV01000034">
    <property type="protein sequence ID" value="TDN44518.1"/>
    <property type="molecule type" value="Genomic_DNA"/>
</dbReference>
<keyword evidence="9" id="KW-0812">Transmembrane</keyword>
<accession>A0A4R6DK40</accession>
<keyword evidence="9" id="KW-0472">Membrane</keyword>
<dbReference type="InterPro" id="IPR036890">
    <property type="entry name" value="HATPase_C_sf"/>
</dbReference>
<keyword evidence="5" id="KW-0547">Nucleotide-binding</keyword>
<dbReference type="InterPro" id="IPR005467">
    <property type="entry name" value="His_kinase_dom"/>
</dbReference>
<evidence type="ECO:0000313" key="11">
    <source>
        <dbReference type="EMBL" id="TDN44518.1"/>
    </source>
</evidence>
<dbReference type="InterPro" id="IPR004358">
    <property type="entry name" value="Sig_transdc_His_kin-like_C"/>
</dbReference>
<keyword evidence="8" id="KW-0175">Coiled coil</keyword>
<keyword evidence="7" id="KW-0067">ATP-binding</keyword>
<evidence type="ECO:0000256" key="6">
    <source>
        <dbReference type="ARBA" id="ARBA00022777"/>
    </source>
</evidence>
<evidence type="ECO:0000256" key="2">
    <source>
        <dbReference type="ARBA" id="ARBA00012438"/>
    </source>
</evidence>
<dbReference type="SMART" id="SM00387">
    <property type="entry name" value="HATPase_c"/>
    <property type="match status" value="1"/>
</dbReference>
<feature type="transmembrane region" description="Helical" evidence="9">
    <location>
        <begin position="96"/>
        <end position="117"/>
    </location>
</feature>
<dbReference type="GO" id="GO:0005886">
    <property type="term" value="C:plasma membrane"/>
    <property type="evidence" value="ECO:0007669"/>
    <property type="project" value="UniProtKB-SubCell"/>
</dbReference>
<feature type="coiled-coil region" evidence="8">
    <location>
        <begin position="440"/>
        <end position="497"/>
    </location>
</feature>
<feature type="transmembrane region" description="Helical" evidence="9">
    <location>
        <begin position="6"/>
        <end position="27"/>
    </location>
</feature>
<evidence type="ECO:0000259" key="10">
    <source>
        <dbReference type="PROSITE" id="PS50109"/>
    </source>
</evidence>
<feature type="transmembrane region" description="Helical" evidence="9">
    <location>
        <begin position="34"/>
        <end position="54"/>
    </location>
</feature>
<feature type="transmembrane region" description="Helical" evidence="9">
    <location>
        <begin position="60"/>
        <end position="84"/>
    </location>
</feature>
<keyword evidence="9" id="KW-1133">Transmembrane helix</keyword>
<dbReference type="GO" id="GO:0000155">
    <property type="term" value="F:phosphorelay sensor kinase activity"/>
    <property type="evidence" value="ECO:0007669"/>
    <property type="project" value="InterPro"/>
</dbReference>
<name>A0A4R6DK40_9RHOO</name>
<reference evidence="11 12" key="1">
    <citation type="submission" date="2019-03" db="EMBL/GenBank/DDBJ databases">
        <title>Genomic Encyclopedia of Type Strains, Phase IV (KMG-IV): sequencing the most valuable type-strain genomes for metagenomic binning, comparative biology and taxonomic classification.</title>
        <authorList>
            <person name="Goeker M."/>
        </authorList>
    </citation>
    <scope>NUCLEOTIDE SEQUENCE [LARGE SCALE GENOMIC DNA]</scope>
    <source>
        <strain evidence="11 12">DSM 12121</strain>
    </source>
</reference>
<gene>
    <name evidence="11" type="ORF">C7389_13432</name>
</gene>
<keyword evidence="12" id="KW-1185">Reference proteome</keyword>
<evidence type="ECO:0000256" key="4">
    <source>
        <dbReference type="ARBA" id="ARBA00022679"/>
    </source>
</evidence>
<dbReference type="PANTHER" id="PTHR44936">
    <property type="entry name" value="SENSOR PROTEIN CREC"/>
    <property type="match status" value="1"/>
</dbReference>
<feature type="transmembrane region" description="Helical" evidence="9">
    <location>
        <begin position="228"/>
        <end position="247"/>
    </location>
</feature>
<evidence type="ECO:0000256" key="9">
    <source>
        <dbReference type="SAM" id="Phobius"/>
    </source>
</evidence>
<dbReference type="Proteomes" id="UP000295129">
    <property type="component" value="Unassembled WGS sequence"/>
</dbReference>
<dbReference type="PRINTS" id="PR00344">
    <property type="entry name" value="BCTRLSENSOR"/>
</dbReference>
<feature type="transmembrane region" description="Helical" evidence="9">
    <location>
        <begin position="155"/>
        <end position="176"/>
    </location>
</feature>
<dbReference type="InterPro" id="IPR003594">
    <property type="entry name" value="HATPase_dom"/>
</dbReference>
<comment type="catalytic activity">
    <reaction evidence="1">
        <text>ATP + protein L-histidine = ADP + protein N-phospho-L-histidine.</text>
        <dbReference type="EC" id="2.7.13.3"/>
    </reaction>
</comment>
<evidence type="ECO:0000256" key="7">
    <source>
        <dbReference type="ARBA" id="ARBA00022840"/>
    </source>
</evidence>
<dbReference type="AlphaFoldDB" id="A0A4R6DK40"/>
<dbReference type="PROSITE" id="PS50109">
    <property type="entry name" value="HIS_KIN"/>
    <property type="match status" value="1"/>
</dbReference>
<keyword evidence="4" id="KW-0808">Transferase</keyword>
<dbReference type="SUPFAM" id="SSF55781">
    <property type="entry name" value="GAF domain-like"/>
    <property type="match status" value="1"/>
</dbReference>
<dbReference type="CDD" id="cd00082">
    <property type="entry name" value="HisKA"/>
    <property type="match status" value="1"/>
</dbReference>
<evidence type="ECO:0000313" key="12">
    <source>
        <dbReference type="Proteomes" id="UP000295129"/>
    </source>
</evidence>
<evidence type="ECO:0000256" key="5">
    <source>
        <dbReference type="ARBA" id="ARBA00022741"/>
    </source>
</evidence>
<feature type="transmembrane region" description="Helical" evidence="9">
    <location>
        <begin position="259"/>
        <end position="278"/>
    </location>
</feature>
<proteinExistence type="predicted"/>
<dbReference type="EC" id="2.7.13.3" evidence="2"/>
<dbReference type="GO" id="GO:0005524">
    <property type="term" value="F:ATP binding"/>
    <property type="evidence" value="ECO:0007669"/>
    <property type="project" value="UniProtKB-KW"/>
</dbReference>
<feature type="transmembrane region" description="Helical" evidence="9">
    <location>
        <begin position="188"/>
        <end position="207"/>
    </location>
</feature>
<dbReference type="SUPFAM" id="SSF55874">
    <property type="entry name" value="ATPase domain of HSP90 chaperone/DNA topoisomerase II/histidine kinase"/>
    <property type="match status" value="1"/>
</dbReference>
<dbReference type="Pfam" id="PF02518">
    <property type="entry name" value="HATPase_c"/>
    <property type="match status" value="1"/>
</dbReference>
<evidence type="ECO:0000256" key="8">
    <source>
        <dbReference type="SAM" id="Coils"/>
    </source>
</evidence>
<dbReference type="RefSeq" id="WP_133595066.1">
    <property type="nucleotide sequence ID" value="NZ_SNVV01000034.1"/>
</dbReference>
<comment type="caution">
    <text evidence="11">The sequence shown here is derived from an EMBL/GenBank/DDBJ whole genome shotgun (WGS) entry which is preliminary data.</text>
</comment>
<dbReference type="PANTHER" id="PTHR44936:SF10">
    <property type="entry name" value="SENSOR PROTEIN RSTB"/>
    <property type="match status" value="1"/>
</dbReference>
<keyword evidence="3" id="KW-0597">Phosphoprotein</keyword>
<keyword evidence="6" id="KW-0418">Kinase</keyword>
<dbReference type="OrthoDB" id="9785691at2"/>
<dbReference type="InterPro" id="IPR014265">
    <property type="entry name" value="XrtA/PrsK"/>
</dbReference>
<feature type="transmembrane region" description="Helical" evidence="9">
    <location>
        <begin position="123"/>
        <end position="143"/>
    </location>
</feature>
<sequence length="693" mass="76371">MAEVAIWGYGLSAFTYLCFGLYLFFAWRGGRPGGLLILAVVVSCIWAAASGFVAHTSAAWLFELVRLLDIARGAAWFAFILVLLRPLGAGRTKWPFLAAAGVISAQLLVIAAGMVDLLPAESVVGLSIATFLMQAILGLVLVEQLFRALPSESRWGFKPLCLALGAGFMFDLYLFADGFLFSRLDPDVWAVRGVAHALLIPLVALSATRNPAWTLRMSMSREMVFHSTALVGTGVYLLVIAAAGYYVRYFGGDWGRALQLTLLFAGLVLLGVFVFSGAQRARLRVFLNKHLFPYRYDYRNEWLRFTQAISSAGDGLDLGQTVIKALSDLVESPGGGLWLRDGNGRYLMHSRLNLAVSAAIESADSPLCRFLDERTWVIDLEEYRSRRMQYQGLVLPDWLSSIADAWLVIPLKSTSGLVGFVVLNAPRARFEIDWEVLDLLKTAQRQAASYLERMQAAEALLEARKFESFNRMSAFVVHDLKNLVAQLSLMLKNAERHKHNPAFQEDMLETVAHVESRMRTLMTQLQEKRSIDPAKVVDLATMAEHVKQVKRALLPPVEVHREGAGSAEVIAHPERLERVVGHLVQNALDATPEDGKVSIRLNTGHADRVRVVVEDSGCGMSAAFLRERLARPFQTTKASGMGIGVYETQQYITELGGAIHFDSEEGRGTRVTIDLPAARHAGAGKDGAEKHVG</sequence>
<organism evidence="11 12">
    <name type="scientific">Azoarcus indigens</name>
    <dbReference type="NCBI Taxonomy" id="29545"/>
    <lineage>
        <taxon>Bacteria</taxon>
        <taxon>Pseudomonadati</taxon>
        <taxon>Pseudomonadota</taxon>
        <taxon>Betaproteobacteria</taxon>
        <taxon>Rhodocyclales</taxon>
        <taxon>Zoogloeaceae</taxon>
        <taxon>Azoarcus</taxon>
    </lineage>
</organism>
<protein>
    <recommendedName>
        <fullName evidence="2">histidine kinase</fullName>
        <ecNumber evidence="2">2.7.13.3</ecNumber>
    </recommendedName>
</protein>
<dbReference type="NCBIfam" id="TIGR02916">
    <property type="entry name" value="PEP_his_kin"/>
    <property type="match status" value="1"/>
</dbReference>
<feature type="domain" description="Histidine kinase" evidence="10">
    <location>
        <begin position="475"/>
        <end position="679"/>
    </location>
</feature>